<dbReference type="OrthoDB" id="9794241at2"/>
<dbReference type="Proteomes" id="UP000275663">
    <property type="component" value="Chromosome"/>
</dbReference>
<reference evidence="1 2" key="1">
    <citation type="journal article" date="2011" name="Int. J. Syst. Evol. Microbiol.">
        <title>Description of Undibacterium oligocarboniphilum sp. nov., isolated from purified water, and Undibacterium pigrum strain CCUG 49012 as the type strain of Undibacterium parvum sp. nov., and emended descriptions of the genus Undibacterium and the species Undibacterium pigrum.</title>
        <authorList>
            <person name="Eder W."/>
            <person name="Wanner G."/>
            <person name="Ludwig W."/>
            <person name="Busse H.J."/>
            <person name="Ziemke-Kageler F."/>
            <person name="Lang E."/>
        </authorList>
    </citation>
    <scope>NUCLEOTIDE SEQUENCE [LARGE SCALE GENOMIC DNA]</scope>
    <source>
        <strain evidence="1 2">DSM 23061</strain>
    </source>
</reference>
<dbReference type="PANTHER" id="PTHR36452:SF1">
    <property type="entry name" value="DUF2461 DOMAIN-CONTAINING PROTEIN"/>
    <property type="match status" value="1"/>
</dbReference>
<protein>
    <submittedName>
        <fullName evidence="1">DUF2461 domain-containing protein</fullName>
    </submittedName>
</protein>
<dbReference type="AlphaFoldDB" id="A0A3S9HKU0"/>
<dbReference type="PIRSF" id="PIRSF028451">
    <property type="entry name" value="UCP028451"/>
    <property type="match status" value="1"/>
</dbReference>
<accession>A0A3S9HKU0</accession>
<dbReference type="NCBIfam" id="TIGR02453">
    <property type="entry name" value="TIGR02453 family protein"/>
    <property type="match status" value="1"/>
</dbReference>
<dbReference type="InterPro" id="IPR015996">
    <property type="entry name" value="UCP028451"/>
</dbReference>
<evidence type="ECO:0000313" key="2">
    <source>
        <dbReference type="Proteomes" id="UP000275663"/>
    </source>
</evidence>
<evidence type="ECO:0000313" key="1">
    <source>
        <dbReference type="EMBL" id="AZP12701.1"/>
    </source>
</evidence>
<organism evidence="1 2">
    <name type="scientific">Undibacterium parvum</name>
    <dbReference type="NCBI Taxonomy" id="401471"/>
    <lineage>
        <taxon>Bacteria</taxon>
        <taxon>Pseudomonadati</taxon>
        <taxon>Pseudomonadota</taxon>
        <taxon>Betaproteobacteria</taxon>
        <taxon>Burkholderiales</taxon>
        <taxon>Oxalobacteraceae</taxon>
        <taxon>Undibacterium</taxon>
    </lineage>
</organism>
<dbReference type="KEGG" id="upv:EJN92_12230"/>
<dbReference type="RefSeq" id="WP_126128080.1">
    <property type="nucleotide sequence ID" value="NZ_CP034464.1"/>
</dbReference>
<gene>
    <name evidence="1" type="ORF">EJN92_12230</name>
</gene>
<dbReference type="EMBL" id="CP034464">
    <property type="protein sequence ID" value="AZP12701.1"/>
    <property type="molecule type" value="Genomic_DNA"/>
</dbReference>
<dbReference type="Pfam" id="PF09365">
    <property type="entry name" value="DUF2461"/>
    <property type="match status" value="1"/>
</dbReference>
<keyword evidence="2" id="KW-1185">Reference proteome</keyword>
<proteinExistence type="predicted"/>
<dbReference type="PANTHER" id="PTHR36452">
    <property type="entry name" value="CHROMOSOME 12, WHOLE GENOME SHOTGUN SEQUENCE"/>
    <property type="match status" value="1"/>
</dbReference>
<dbReference type="InterPro" id="IPR012808">
    <property type="entry name" value="CHP02453"/>
</dbReference>
<name>A0A3S9HKU0_9BURK</name>
<sequence>MHVRDLSRFLFELSESNNRAWFVMNKPRYDILRAEFLQFVAQLINEVSRFDPAIAGCEGKKALFRINRDVRFGKDKSPYKTNFSASILPSGRKKPSEGGGPAYYFQLDGNGRLFFAVGEYMPPADRLKAIRNHIVADPSGFSKLLKNKGLKEIFGTLQDEGKLIRPPKGYDAEHPHIEQLKLKNFMVWTECSIVDMDATQIQAILLKGFKSALPLVIWLRAAAD</sequence>